<accession>A0ABR9W301</accession>
<keyword evidence="4" id="KW-1185">Reference proteome</keyword>
<gene>
    <name evidence="3" type="ORF">IOE58_06230</name>
</gene>
<feature type="transmembrane region" description="Helical" evidence="2">
    <location>
        <begin position="69"/>
        <end position="91"/>
    </location>
</feature>
<name>A0ABR9W301_9MICO</name>
<evidence type="ECO:0000256" key="1">
    <source>
        <dbReference type="SAM" id="MobiDB-lite"/>
    </source>
</evidence>
<organism evidence="3 4">
    <name type="scientific">Brachybacterium epidermidis</name>
    <dbReference type="NCBI Taxonomy" id="2781983"/>
    <lineage>
        <taxon>Bacteria</taxon>
        <taxon>Bacillati</taxon>
        <taxon>Actinomycetota</taxon>
        <taxon>Actinomycetes</taxon>
        <taxon>Micrococcales</taxon>
        <taxon>Dermabacteraceae</taxon>
        <taxon>Brachybacterium</taxon>
    </lineage>
</organism>
<dbReference type="EMBL" id="JADEYR010000004">
    <property type="protein sequence ID" value="MBE9403800.1"/>
    <property type="molecule type" value="Genomic_DNA"/>
</dbReference>
<dbReference type="Proteomes" id="UP000644727">
    <property type="component" value="Unassembled WGS sequence"/>
</dbReference>
<protein>
    <recommendedName>
        <fullName evidence="5">DUF4064 domain-containing protein</fullName>
    </recommendedName>
</protein>
<reference evidence="3 4" key="1">
    <citation type="submission" date="2020-10" db="EMBL/GenBank/DDBJ databases">
        <title>Draft genome and description of Brachybacterium epidermidis sp nov.</title>
        <authorList>
            <person name="Boxberger M."/>
            <person name="La Scola B."/>
        </authorList>
    </citation>
    <scope>NUCLEOTIDE SEQUENCE [LARGE SCALE GENOMIC DNA]</scope>
    <source>
        <strain evidence="3 4">Marseille-Q2903</strain>
    </source>
</reference>
<keyword evidence="2" id="KW-0812">Transmembrane</keyword>
<evidence type="ECO:0008006" key="5">
    <source>
        <dbReference type="Google" id="ProtNLM"/>
    </source>
</evidence>
<evidence type="ECO:0000313" key="3">
    <source>
        <dbReference type="EMBL" id="MBE9403800.1"/>
    </source>
</evidence>
<dbReference type="RefSeq" id="WP_193865541.1">
    <property type="nucleotide sequence ID" value="NZ_JADEYR010000004.1"/>
</dbReference>
<evidence type="ECO:0000313" key="4">
    <source>
        <dbReference type="Proteomes" id="UP000644727"/>
    </source>
</evidence>
<feature type="transmembrane region" description="Helical" evidence="2">
    <location>
        <begin position="150"/>
        <end position="175"/>
    </location>
</feature>
<evidence type="ECO:0000256" key="2">
    <source>
        <dbReference type="SAM" id="Phobius"/>
    </source>
</evidence>
<feature type="compositionally biased region" description="Pro residues" evidence="1">
    <location>
        <begin position="10"/>
        <end position="24"/>
    </location>
</feature>
<keyword evidence="2" id="KW-1133">Transmembrane helix</keyword>
<proteinExistence type="predicted"/>
<sequence length="176" mass="17807">MSTTNTPMPQSDPRPAGDPTPSQAPDPALNAAGPAPGQGTAGPAPAPAPSTDRRTVAPRNGTRWGRISLILGLLALIGGMGVAALVGFTIAPQEAEAGRYLGDTPEGYQTLVTAAFASFILWGLTALAAMVTGVVALVRRERPGRAIAGLLIAFVAPALWFGAFAIPALIIASTIS</sequence>
<comment type="caution">
    <text evidence="3">The sequence shown here is derived from an EMBL/GenBank/DDBJ whole genome shotgun (WGS) entry which is preliminary data.</text>
</comment>
<feature type="compositionally biased region" description="Low complexity" evidence="1">
    <location>
        <begin position="31"/>
        <end position="43"/>
    </location>
</feature>
<feature type="region of interest" description="Disordered" evidence="1">
    <location>
        <begin position="1"/>
        <end position="59"/>
    </location>
</feature>
<feature type="transmembrane region" description="Helical" evidence="2">
    <location>
        <begin position="111"/>
        <end position="138"/>
    </location>
</feature>
<keyword evidence="2" id="KW-0472">Membrane</keyword>